<evidence type="ECO:0000259" key="8">
    <source>
        <dbReference type="Pfam" id="PF00528"/>
    </source>
</evidence>
<organism evidence="9 10">
    <name type="scientific">Paenibacillus alvei</name>
    <name type="common">Bacillus alvei</name>
    <dbReference type="NCBI Taxonomy" id="44250"/>
    <lineage>
        <taxon>Bacteria</taxon>
        <taxon>Bacillati</taxon>
        <taxon>Bacillota</taxon>
        <taxon>Bacilli</taxon>
        <taxon>Bacillales</taxon>
        <taxon>Paenibacillaceae</taxon>
        <taxon>Paenibacillus</taxon>
    </lineage>
</organism>
<reference evidence="10" key="1">
    <citation type="submission" date="2018-08" db="EMBL/GenBank/DDBJ databases">
        <authorList>
            <person name="Chevrot R."/>
        </authorList>
    </citation>
    <scope>NUCLEOTIDE SEQUENCE [LARGE SCALE GENOMIC DNA]</scope>
</reference>
<evidence type="ECO:0000313" key="10">
    <source>
        <dbReference type="Proteomes" id="UP000304148"/>
    </source>
</evidence>
<name>A0A383RFM0_PAEAL</name>
<dbReference type="EMBL" id="LS992241">
    <property type="protein sequence ID" value="SYX85653.1"/>
    <property type="molecule type" value="Genomic_DNA"/>
</dbReference>
<dbReference type="RefSeq" id="WP_232055672.1">
    <property type="nucleotide sequence ID" value="NZ_LS992241.1"/>
</dbReference>
<evidence type="ECO:0000256" key="6">
    <source>
        <dbReference type="ARBA" id="ARBA00023136"/>
    </source>
</evidence>
<dbReference type="PANTHER" id="PTHR43227">
    <property type="entry name" value="BLL4140 PROTEIN"/>
    <property type="match status" value="1"/>
</dbReference>
<feature type="transmembrane region" description="Helical" evidence="7">
    <location>
        <begin position="276"/>
        <end position="296"/>
    </location>
</feature>
<evidence type="ECO:0000256" key="3">
    <source>
        <dbReference type="ARBA" id="ARBA00022475"/>
    </source>
</evidence>
<dbReference type="InterPro" id="IPR050809">
    <property type="entry name" value="UgpAE/MalFG_permease"/>
</dbReference>
<keyword evidence="3" id="KW-1003">Cell membrane</keyword>
<keyword evidence="4 7" id="KW-0812">Transmembrane</keyword>
<dbReference type="Gene3D" id="1.10.3720.10">
    <property type="entry name" value="MetI-like"/>
    <property type="match status" value="1"/>
</dbReference>
<feature type="transmembrane region" description="Helical" evidence="7">
    <location>
        <begin position="115"/>
        <end position="135"/>
    </location>
</feature>
<comment type="subcellular location">
    <subcellularLocation>
        <location evidence="1">Cell membrane</location>
        <topology evidence="1">Multi-pass membrane protein</topology>
    </subcellularLocation>
</comment>
<dbReference type="Pfam" id="PF00528">
    <property type="entry name" value="BPD_transp_1"/>
    <property type="match status" value="1"/>
</dbReference>
<proteinExistence type="predicted"/>
<dbReference type="SUPFAM" id="SSF161098">
    <property type="entry name" value="MetI-like"/>
    <property type="match status" value="1"/>
</dbReference>
<evidence type="ECO:0000256" key="5">
    <source>
        <dbReference type="ARBA" id="ARBA00022989"/>
    </source>
</evidence>
<evidence type="ECO:0000256" key="7">
    <source>
        <dbReference type="SAM" id="Phobius"/>
    </source>
</evidence>
<keyword evidence="6 7" id="KW-0472">Membrane</keyword>
<feature type="transmembrane region" description="Helical" evidence="7">
    <location>
        <begin position="20"/>
        <end position="41"/>
    </location>
</feature>
<dbReference type="InterPro" id="IPR000515">
    <property type="entry name" value="MetI-like"/>
</dbReference>
<evidence type="ECO:0000313" key="9">
    <source>
        <dbReference type="EMBL" id="SYX85653.1"/>
    </source>
</evidence>
<dbReference type="InterPro" id="IPR035906">
    <property type="entry name" value="MetI-like_sf"/>
</dbReference>
<dbReference type="PANTHER" id="PTHR43227:SF3">
    <property type="entry name" value="BINDING-PROTEIN-DEPENDENT TRANSPORT SYSTEMS INNER MEMBRANE COMPONENT"/>
    <property type="match status" value="1"/>
</dbReference>
<feature type="domain" description="ABC transmembrane type-1" evidence="8">
    <location>
        <begin position="82"/>
        <end position="291"/>
    </location>
</feature>
<keyword evidence="2" id="KW-0813">Transport</keyword>
<gene>
    <name evidence="9" type="ORF">PBLR_14075</name>
</gene>
<dbReference type="Proteomes" id="UP000304148">
    <property type="component" value="Chromosome"/>
</dbReference>
<dbReference type="CDD" id="cd06261">
    <property type="entry name" value="TM_PBP2"/>
    <property type="match status" value="1"/>
</dbReference>
<accession>A0A383RFM0</accession>
<dbReference type="AlphaFoldDB" id="A0A383RFM0"/>
<sequence>MKLSIGKRRRPSLERKKAMFGWLFIAPWLIGFLLLMAVPLVRSLLFSISHLSLIETGYKLSSVGFENYTKAFTVDPNFNRLLIEATMNMLANVPLIIFFSLFSAVLLSQKFRGRMLARAIFFLPVVLASGVIQGIDSSNYLAQMLGDVASSVEGNFSGLRSMGLRSLLIEMGMSGDIVFYLTSAVDRIYYIVAASGVQILIFLAGLQSISPSLYEASKIEGATGYEAFWKITFPMMSPLILTNTVYTVVDSFTNNGVTGYIHRMAFRENNFGLSSAMSWAYFLIVSIMLGACVYFISKRVFYYD</sequence>
<evidence type="ECO:0000256" key="4">
    <source>
        <dbReference type="ARBA" id="ARBA00022692"/>
    </source>
</evidence>
<protein>
    <submittedName>
        <fullName evidence="9">Binding-protein-dependent transporters inner membrane component</fullName>
    </submittedName>
</protein>
<feature type="transmembrane region" description="Helical" evidence="7">
    <location>
        <begin position="89"/>
        <end position="108"/>
    </location>
</feature>
<feature type="transmembrane region" description="Helical" evidence="7">
    <location>
        <begin position="188"/>
        <end position="206"/>
    </location>
</feature>
<evidence type="ECO:0000256" key="2">
    <source>
        <dbReference type="ARBA" id="ARBA00022448"/>
    </source>
</evidence>
<evidence type="ECO:0000256" key="1">
    <source>
        <dbReference type="ARBA" id="ARBA00004651"/>
    </source>
</evidence>
<keyword evidence="5 7" id="KW-1133">Transmembrane helix</keyword>
<dbReference type="GO" id="GO:0055085">
    <property type="term" value="P:transmembrane transport"/>
    <property type="evidence" value="ECO:0007669"/>
    <property type="project" value="InterPro"/>
</dbReference>
<dbReference type="GO" id="GO:0005886">
    <property type="term" value="C:plasma membrane"/>
    <property type="evidence" value="ECO:0007669"/>
    <property type="project" value="UniProtKB-SubCell"/>
</dbReference>